<dbReference type="InterPro" id="IPR018391">
    <property type="entry name" value="PQQ_b-propeller_rpt"/>
</dbReference>
<name>A0A2A4T325_9DELT</name>
<accession>A0A2A4T325</accession>
<evidence type="ECO:0000313" key="3">
    <source>
        <dbReference type="Proteomes" id="UP000218113"/>
    </source>
</evidence>
<evidence type="ECO:0000313" key="2">
    <source>
        <dbReference type="EMBL" id="PCI27397.1"/>
    </source>
</evidence>
<sequence length="329" mass="36992">MKQQALILVFLLFSYSLIAGEKKVIYPSNPVISDKSAWLSAQGLTKFDRQSGQVEWRVLNGKNTFEPVLSRERLYLGSSDGLFAFDRNEGKLLWHFQAGETIFSPTVVDNILVTGSTSGKIWALNNLNGKVIWEKSFSGWNYQPVVQGGILITGGQEGVLRALDLKTGKILWQKPVGGEFVYRPIALSENLLAFTTFTGNLFLLRSGEIVWRKKDSVPGISFQAVENNLIYSGFNQVQSRQLSDGKQLWSYSLRGKQISLLPLSKNTLLANSDEQLVLLQVATGEPLWKRNIEGEILGIPLRRENKVFYFQRERNGKIRLVTSNISAFN</sequence>
<dbReference type="EMBL" id="NVSR01000061">
    <property type="protein sequence ID" value="PCI27397.1"/>
    <property type="molecule type" value="Genomic_DNA"/>
</dbReference>
<dbReference type="SMART" id="SM00564">
    <property type="entry name" value="PQQ"/>
    <property type="match status" value="4"/>
</dbReference>
<reference evidence="3" key="1">
    <citation type="submission" date="2017-08" db="EMBL/GenBank/DDBJ databases">
        <title>A dynamic microbial community with high functional redundancy inhabits the cold, oxic subseafloor aquifer.</title>
        <authorList>
            <person name="Tully B.J."/>
            <person name="Wheat C.G."/>
            <person name="Glazer B.T."/>
            <person name="Huber J.A."/>
        </authorList>
    </citation>
    <scope>NUCLEOTIDE SEQUENCE [LARGE SCALE GENOMIC DNA]</scope>
</reference>
<protein>
    <recommendedName>
        <fullName evidence="1">Pyrrolo-quinoline quinone repeat domain-containing protein</fullName>
    </recommendedName>
</protein>
<dbReference type="Pfam" id="PF13360">
    <property type="entry name" value="PQQ_2"/>
    <property type="match status" value="2"/>
</dbReference>
<comment type="caution">
    <text evidence="2">The sequence shown here is derived from an EMBL/GenBank/DDBJ whole genome shotgun (WGS) entry which is preliminary data.</text>
</comment>
<dbReference type="InterPro" id="IPR002372">
    <property type="entry name" value="PQQ_rpt_dom"/>
</dbReference>
<dbReference type="InterPro" id="IPR015943">
    <property type="entry name" value="WD40/YVTN_repeat-like_dom_sf"/>
</dbReference>
<dbReference type="InterPro" id="IPR011047">
    <property type="entry name" value="Quinoprotein_ADH-like_sf"/>
</dbReference>
<evidence type="ECO:0000259" key="1">
    <source>
        <dbReference type="Pfam" id="PF13360"/>
    </source>
</evidence>
<dbReference type="Gene3D" id="2.130.10.10">
    <property type="entry name" value="YVTN repeat-like/Quinoprotein amine dehydrogenase"/>
    <property type="match status" value="2"/>
</dbReference>
<feature type="domain" description="Pyrrolo-quinoline quinone repeat" evidence="1">
    <location>
        <begin position="43"/>
        <end position="137"/>
    </location>
</feature>
<dbReference type="SUPFAM" id="SSF50998">
    <property type="entry name" value="Quinoprotein alcohol dehydrogenase-like"/>
    <property type="match status" value="1"/>
</dbReference>
<feature type="domain" description="Pyrrolo-quinoline quinone repeat" evidence="1">
    <location>
        <begin position="144"/>
        <end position="255"/>
    </location>
</feature>
<dbReference type="Proteomes" id="UP000218113">
    <property type="component" value="Unassembled WGS sequence"/>
</dbReference>
<proteinExistence type="predicted"/>
<gene>
    <name evidence="2" type="ORF">COB67_08570</name>
</gene>
<dbReference type="AlphaFoldDB" id="A0A2A4T325"/>
<organism evidence="2 3">
    <name type="scientific">SAR324 cluster bacterium</name>
    <dbReference type="NCBI Taxonomy" id="2024889"/>
    <lineage>
        <taxon>Bacteria</taxon>
        <taxon>Deltaproteobacteria</taxon>
        <taxon>SAR324 cluster</taxon>
    </lineage>
</organism>